<proteinExistence type="inferred from homology"/>
<evidence type="ECO:0000256" key="8">
    <source>
        <dbReference type="ARBA" id="ARBA00023002"/>
    </source>
</evidence>
<dbReference type="Pfam" id="PF03060">
    <property type="entry name" value="NMO"/>
    <property type="match status" value="1"/>
</dbReference>
<protein>
    <recommendedName>
        <fullName evidence="4">Probable nitronate monooxygenase</fullName>
    </recommendedName>
    <alternativeName>
        <fullName evidence="10">Propionate 3-nitronate monooxygenase</fullName>
    </alternativeName>
</protein>
<evidence type="ECO:0000256" key="11">
    <source>
        <dbReference type="ARBA" id="ARBA00049401"/>
    </source>
</evidence>
<keyword evidence="5" id="KW-0216">Detoxification</keyword>
<comment type="similarity">
    <text evidence="3">Belongs to the nitronate monooxygenase family. NMO class I subfamily.</text>
</comment>
<dbReference type="GO" id="GO:0051213">
    <property type="term" value="F:dioxygenase activity"/>
    <property type="evidence" value="ECO:0007669"/>
    <property type="project" value="UniProtKB-KW"/>
</dbReference>
<dbReference type="CDD" id="cd04730">
    <property type="entry name" value="NPD_like"/>
    <property type="match status" value="1"/>
</dbReference>
<keyword evidence="6" id="KW-0285">Flavoprotein</keyword>
<dbReference type="PANTHER" id="PTHR42747">
    <property type="entry name" value="NITRONATE MONOOXYGENASE-RELATED"/>
    <property type="match status" value="1"/>
</dbReference>
<evidence type="ECO:0000256" key="7">
    <source>
        <dbReference type="ARBA" id="ARBA00022643"/>
    </source>
</evidence>
<comment type="cofactor">
    <cofactor evidence="1">
        <name>FMN</name>
        <dbReference type="ChEBI" id="CHEBI:58210"/>
    </cofactor>
</comment>
<evidence type="ECO:0000256" key="6">
    <source>
        <dbReference type="ARBA" id="ARBA00022630"/>
    </source>
</evidence>
<organism evidence="12 13">
    <name type="scientific">Bacillus atrophaeus (strain 1942)</name>
    <dbReference type="NCBI Taxonomy" id="720555"/>
    <lineage>
        <taxon>Bacteria</taxon>
        <taxon>Bacillati</taxon>
        <taxon>Bacillota</taxon>
        <taxon>Bacilli</taxon>
        <taxon>Bacillales</taxon>
        <taxon>Bacillaceae</taxon>
        <taxon>Bacillus</taxon>
    </lineage>
</organism>
<dbReference type="Proteomes" id="UP000006867">
    <property type="component" value="Chromosome"/>
</dbReference>
<keyword evidence="13" id="KW-1185">Reference proteome</keyword>
<keyword evidence="12" id="KW-0223">Dioxygenase</keyword>
<keyword evidence="8" id="KW-0560">Oxidoreductase</keyword>
<accession>A0ABN3ZDC5</accession>
<dbReference type="RefSeq" id="WP_003327203.1">
    <property type="nucleotide sequence ID" value="NC_014639.1"/>
</dbReference>
<keyword evidence="9" id="KW-0503">Monooxygenase</keyword>
<gene>
    <name evidence="12" type="ordered locus">BATR1942_13470</name>
</gene>
<comment type="catalytic activity">
    <reaction evidence="11">
        <text>3 propionate 3-nitronate + 3 O2 + H2O = 3 3-oxopropanoate + 2 nitrate + nitrite + H2O2 + 3 H(+)</text>
        <dbReference type="Rhea" id="RHEA:57332"/>
        <dbReference type="ChEBI" id="CHEBI:15377"/>
        <dbReference type="ChEBI" id="CHEBI:15378"/>
        <dbReference type="ChEBI" id="CHEBI:15379"/>
        <dbReference type="ChEBI" id="CHEBI:16240"/>
        <dbReference type="ChEBI" id="CHEBI:16301"/>
        <dbReference type="ChEBI" id="CHEBI:17632"/>
        <dbReference type="ChEBI" id="CHEBI:33190"/>
        <dbReference type="ChEBI" id="CHEBI:136067"/>
    </reaction>
</comment>
<name>A0ABN3ZDC5_BACA1</name>
<dbReference type="PANTHER" id="PTHR42747:SF3">
    <property type="entry name" value="NITRONATE MONOOXYGENASE-RELATED"/>
    <property type="match status" value="1"/>
</dbReference>
<evidence type="ECO:0000256" key="10">
    <source>
        <dbReference type="ARBA" id="ARBA00031155"/>
    </source>
</evidence>
<evidence type="ECO:0000313" key="12">
    <source>
        <dbReference type="EMBL" id="ADP33616.1"/>
    </source>
</evidence>
<dbReference type="EMBL" id="CP002207">
    <property type="protein sequence ID" value="ADP33616.1"/>
    <property type="molecule type" value="Genomic_DNA"/>
</dbReference>
<dbReference type="InterPro" id="IPR004136">
    <property type="entry name" value="NMO"/>
</dbReference>
<sequence>MKEWMNILSLTKPVIQAPMAGGLVTPRLAAAVSREGALGSLASGYLSPQVLEKQIAEMQALTSRSFQVNVFVPESRETPDEKALEKWKTSIPLAEQAPPMTTEEQDWEDFYEKIKLIIKYKVKACSFTFGMPPAATVRELKDNGCFLIGTATSIEEAVALEERGMDMIALQGSEAGGHRGTFLPAKGESSLGLIAFIPQAADAVNVPVIAAGGIFDRRGVQAAEILGAQGVQVGTAFLMCAESEASRIYKRELLAAQGTDTRLTSLFSGKPARGIVNEWMKQKQSEEADTLPYPLQNTLTKPMRQNAAAQQDSGHISLWAGQSAGGLHAATDVKTLLDQLC</sequence>
<evidence type="ECO:0000256" key="2">
    <source>
        <dbReference type="ARBA" id="ARBA00003535"/>
    </source>
</evidence>
<comment type="function">
    <text evidence="2">Nitronate monooxygenase that uses molecular oxygen to catalyze the oxidative denitrification of alkyl nitronates. Acts on propionate 3-nitronate (P3N), the presumed physiological substrate. Probably functions in the detoxification of P3N, a metabolic poison produced by plants and fungi as a defense mechanism.</text>
</comment>
<dbReference type="Gene3D" id="3.20.20.70">
    <property type="entry name" value="Aldolase class I"/>
    <property type="match status" value="1"/>
</dbReference>
<evidence type="ECO:0000313" key="13">
    <source>
        <dbReference type="Proteomes" id="UP000006867"/>
    </source>
</evidence>
<evidence type="ECO:0000256" key="1">
    <source>
        <dbReference type="ARBA" id="ARBA00001917"/>
    </source>
</evidence>
<evidence type="ECO:0000256" key="5">
    <source>
        <dbReference type="ARBA" id="ARBA00022575"/>
    </source>
</evidence>
<dbReference type="InterPro" id="IPR013785">
    <property type="entry name" value="Aldolase_TIM"/>
</dbReference>
<dbReference type="SUPFAM" id="SSF51412">
    <property type="entry name" value="Inosine monophosphate dehydrogenase (IMPDH)"/>
    <property type="match status" value="1"/>
</dbReference>
<reference evidence="12 13" key="1">
    <citation type="journal article" date="2011" name="Front. Microbiol.">
        <title>Genomic signatures of strain selection and enhancement in Bacillus atrophaeus var. globigii, a historical biowarfare simulant.</title>
        <authorList>
            <person name="Gibbons H.S."/>
            <person name="Broomall S.M."/>
            <person name="McNew L.A."/>
            <person name="Daligault H."/>
            <person name="Chapman C."/>
            <person name="Bruce D."/>
            <person name="Karavis M."/>
            <person name="Krepps M."/>
            <person name="McGregor P.A."/>
            <person name="Hong C."/>
            <person name="Park K.H."/>
            <person name="Akmal A."/>
            <person name="Feldman A."/>
            <person name="Lin J.S."/>
            <person name="Chang W.E."/>
            <person name="Higgs B.W."/>
            <person name="Demirev P."/>
            <person name="Lindquist J."/>
            <person name="Liem A."/>
            <person name="Fochler E."/>
            <person name="Read T.D."/>
            <person name="Tapia R."/>
            <person name="Johnson S."/>
            <person name="Bishop-Lilly K.A."/>
            <person name="Detter C."/>
            <person name="Han C."/>
            <person name="Sozhamannan S."/>
            <person name="Rosenzweig C.N."/>
            <person name="Skowronski E.W."/>
        </authorList>
    </citation>
    <scope>NUCLEOTIDE SEQUENCE [LARGE SCALE GENOMIC DNA]</scope>
    <source>
        <strain evidence="12 13">1942</strain>
    </source>
</reference>
<evidence type="ECO:0000256" key="9">
    <source>
        <dbReference type="ARBA" id="ARBA00023033"/>
    </source>
</evidence>
<evidence type="ECO:0000256" key="4">
    <source>
        <dbReference type="ARBA" id="ARBA00013457"/>
    </source>
</evidence>
<keyword evidence="7" id="KW-0288">FMN</keyword>
<evidence type="ECO:0000256" key="3">
    <source>
        <dbReference type="ARBA" id="ARBA00009881"/>
    </source>
</evidence>